<protein>
    <submittedName>
        <fullName evidence="1">Uncharacterized protein</fullName>
    </submittedName>
</protein>
<evidence type="ECO:0000313" key="2">
    <source>
        <dbReference type="Proteomes" id="UP000799755"/>
    </source>
</evidence>
<name>A0ACB6RFF8_9PLEO</name>
<comment type="caution">
    <text evidence="1">The sequence shown here is derived from an EMBL/GenBank/DDBJ whole genome shotgun (WGS) entry which is preliminary data.</text>
</comment>
<gene>
    <name evidence="1" type="ORF">BDR25DRAFT_251807</name>
</gene>
<reference evidence="1" key="1">
    <citation type="journal article" date="2020" name="Stud. Mycol.">
        <title>101 Dothideomycetes genomes: a test case for predicting lifestyles and emergence of pathogens.</title>
        <authorList>
            <person name="Haridas S."/>
            <person name="Albert R."/>
            <person name="Binder M."/>
            <person name="Bloem J."/>
            <person name="Labutti K."/>
            <person name="Salamov A."/>
            <person name="Andreopoulos B."/>
            <person name="Baker S."/>
            <person name="Barry K."/>
            <person name="Bills G."/>
            <person name="Bluhm B."/>
            <person name="Cannon C."/>
            <person name="Castanera R."/>
            <person name="Culley D."/>
            <person name="Daum C."/>
            <person name="Ezra D."/>
            <person name="Gonzalez J."/>
            <person name="Henrissat B."/>
            <person name="Kuo A."/>
            <person name="Liang C."/>
            <person name="Lipzen A."/>
            <person name="Lutzoni F."/>
            <person name="Magnuson J."/>
            <person name="Mondo S."/>
            <person name="Nolan M."/>
            <person name="Ohm R."/>
            <person name="Pangilinan J."/>
            <person name="Park H.-J."/>
            <person name="Ramirez L."/>
            <person name="Alfaro M."/>
            <person name="Sun H."/>
            <person name="Tritt A."/>
            <person name="Yoshinaga Y."/>
            <person name="Zwiers L.-H."/>
            <person name="Turgeon B."/>
            <person name="Goodwin S."/>
            <person name="Spatafora J."/>
            <person name="Crous P."/>
            <person name="Grigoriev I."/>
        </authorList>
    </citation>
    <scope>NUCLEOTIDE SEQUENCE</scope>
    <source>
        <strain evidence="1">ATCC 200398</strain>
    </source>
</reference>
<dbReference type="EMBL" id="MU003493">
    <property type="protein sequence ID" value="KAF2477201.1"/>
    <property type="molecule type" value="Genomic_DNA"/>
</dbReference>
<keyword evidence="2" id="KW-1185">Reference proteome</keyword>
<accession>A0ACB6RFF8</accession>
<proteinExistence type="predicted"/>
<evidence type="ECO:0000313" key="1">
    <source>
        <dbReference type="EMBL" id="KAF2477201.1"/>
    </source>
</evidence>
<sequence length="1094" mass="119002">MASTAIGPNRDIRNDYKTPDRILTLSVEGLANPTSKGVLLDSNFGFSVISCLIYSEKVTLADIPHIGVKKRSDGTYQEPELGIFCSFLIIESQSGATIDVRGDKGADAGGTNTAQNGGTGGKIWLYVENMDEDIVDHLRLIADGGDGGVGCNIVPGGDAGMLAGGNGGNAGQISVYYGCQARTLKSTLTQMLKPQTPWPKQVQQALSKLFPADNPSPLSGIPKRFSPEFIQECKQTCTNFGNFAAALGSLVQALNQVINKPSAFHPKPTMPNQKSASSCQVALQQLLSLYNPPQNVAQADIDRCKAACGLISEWFTNGGADREAKMATAINDCTQMATSQVAAKSGSAMWDCFKNIGDALDASLNAIQSGLQNRVCSVEGGKGGVQGLTTGGKFGNKGSNGQPGTITAKCLNFDGQEEDLKVDIVTAFPDQCQMLSNQGDAFYFSGDVGNAREVYSRLTKRLAFVPTLNTSDLKSPLAKAYQQARDDWKLIISPDKKPVAQLGSLLNQTTTKLNRIGLNQDIFGHAPNWVPRLAFWLYFNTLNSMLIILEKQTTTLKRYEDALRTNAKEIEKEIAQSIANADGLAAAKVQIDQLTNSSGIMQGYVAKIRAAKPKLEQKHDKITAQMDKVKDDIQNKLNFNPQDIVEGFASFCMMPSKLSAIGQVAAEGYKAFSTVHNTEGYDVEKDCVIDQLTALQNATLESFNQCIADPTVGPDGSITPPDQTAILAAKEDINKVINDFKSAIPKSDRDALSTALDEYMQTVLDRNDAMLRYTAALQLLGDASSSEDFYKSQQEREGDEVIENAANQGLPLIYTWMKKAINDYSFAVMQSLDYAARAGSFWGLMKISSTAELDDALKSGVPTLDCLKTARDHIWNVCYDRMASFTKFRPSVWPPDDHGRGAFEPLNAAELDTLKRGIVEVDSITKEESKTYGVYLTLDPKRLHQLFAGKSLVRLHQVRFWALGATVSQNAIGQHLIQVELKHMGREQFCDENGTWFDFDHEIVVVKFAYDSTAVKTIDDCTPAAAQAKENMTGDFTGAEPVITESGEIVRDAPSAAAVGPFTTWMVQLKESSNPGLNMEKVTKACIEFCYTYR</sequence>
<dbReference type="Proteomes" id="UP000799755">
    <property type="component" value="Unassembled WGS sequence"/>
</dbReference>
<organism evidence="1 2">
    <name type="scientific">Lindgomyces ingoldianus</name>
    <dbReference type="NCBI Taxonomy" id="673940"/>
    <lineage>
        <taxon>Eukaryota</taxon>
        <taxon>Fungi</taxon>
        <taxon>Dikarya</taxon>
        <taxon>Ascomycota</taxon>
        <taxon>Pezizomycotina</taxon>
        <taxon>Dothideomycetes</taxon>
        <taxon>Pleosporomycetidae</taxon>
        <taxon>Pleosporales</taxon>
        <taxon>Lindgomycetaceae</taxon>
        <taxon>Lindgomyces</taxon>
    </lineage>
</organism>